<protein>
    <recommendedName>
        <fullName evidence="12">Cytochrome P450</fullName>
    </recommendedName>
</protein>
<feature type="compositionally biased region" description="Pro residues" evidence="9">
    <location>
        <begin position="122"/>
        <end position="136"/>
    </location>
</feature>
<keyword evidence="2" id="KW-0812">Transmembrane</keyword>
<dbReference type="AlphaFoldDB" id="A0ABC8S098"/>
<accession>A0ABC8S098</accession>
<comment type="subcellular location">
    <subcellularLocation>
        <location evidence="1">Membrane</location>
        <topology evidence="1">Single-pass membrane protein</topology>
    </subcellularLocation>
</comment>
<dbReference type="PANTHER" id="PTHR24286">
    <property type="entry name" value="CYTOCHROME P450 26"/>
    <property type="match status" value="1"/>
</dbReference>
<name>A0ABC8S098_9AQUA</name>
<dbReference type="GO" id="GO:0016020">
    <property type="term" value="C:membrane"/>
    <property type="evidence" value="ECO:0007669"/>
    <property type="project" value="UniProtKB-SubCell"/>
</dbReference>
<dbReference type="Proteomes" id="UP001642360">
    <property type="component" value="Unassembled WGS sequence"/>
</dbReference>
<organism evidence="10 11">
    <name type="scientific">Ilex paraguariensis</name>
    <name type="common">yerba mate</name>
    <dbReference type="NCBI Taxonomy" id="185542"/>
    <lineage>
        <taxon>Eukaryota</taxon>
        <taxon>Viridiplantae</taxon>
        <taxon>Streptophyta</taxon>
        <taxon>Embryophyta</taxon>
        <taxon>Tracheophyta</taxon>
        <taxon>Spermatophyta</taxon>
        <taxon>Magnoliopsida</taxon>
        <taxon>eudicotyledons</taxon>
        <taxon>Gunneridae</taxon>
        <taxon>Pentapetalae</taxon>
        <taxon>asterids</taxon>
        <taxon>campanulids</taxon>
        <taxon>Aquifoliales</taxon>
        <taxon>Aquifoliaceae</taxon>
        <taxon>Ilex</taxon>
    </lineage>
</organism>
<keyword evidence="7 8" id="KW-0349">Heme</keyword>
<feature type="binding site" description="axial binding residue" evidence="7">
    <location>
        <position position="405"/>
    </location>
    <ligand>
        <name>heme</name>
        <dbReference type="ChEBI" id="CHEBI:30413"/>
    </ligand>
    <ligandPart>
        <name>Fe</name>
        <dbReference type="ChEBI" id="CHEBI:18248"/>
    </ligandPart>
</feature>
<gene>
    <name evidence="10" type="ORF">ILEXP_LOCUS16345</name>
</gene>
<keyword evidence="4" id="KW-1133">Transmembrane helix</keyword>
<comment type="caution">
    <text evidence="10">The sequence shown here is derived from an EMBL/GenBank/DDBJ whole genome shotgun (WGS) entry which is preliminary data.</text>
</comment>
<dbReference type="GO" id="GO:0004497">
    <property type="term" value="F:monooxygenase activity"/>
    <property type="evidence" value="ECO:0007669"/>
    <property type="project" value="UniProtKB-KW"/>
</dbReference>
<dbReference type="Pfam" id="PF00067">
    <property type="entry name" value="p450"/>
    <property type="match status" value="2"/>
</dbReference>
<dbReference type="SUPFAM" id="SSF48264">
    <property type="entry name" value="Cytochrome P450"/>
    <property type="match status" value="1"/>
</dbReference>
<evidence type="ECO:0000256" key="4">
    <source>
        <dbReference type="ARBA" id="ARBA00022989"/>
    </source>
</evidence>
<dbReference type="InterPro" id="IPR017972">
    <property type="entry name" value="Cyt_P450_CS"/>
</dbReference>
<dbReference type="InterPro" id="IPR001128">
    <property type="entry name" value="Cyt_P450"/>
</dbReference>
<evidence type="ECO:0000256" key="1">
    <source>
        <dbReference type="ARBA" id="ARBA00004167"/>
    </source>
</evidence>
<keyword evidence="5 8" id="KW-0560">Oxidoreductase</keyword>
<keyword evidence="6 7" id="KW-0408">Iron</keyword>
<dbReference type="Gene3D" id="1.10.630.10">
    <property type="entry name" value="Cytochrome P450"/>
    <property type="match status" value="2"/>
</dbReference>
<keyword evidence="8" id="KW-0503">Monooxygenase</keyword>
<dbReference type="CDD" id="cd11043">
    <property type="entry name" value="CYP90-like"/>
    <property type="match status" value="1"/>
</dbReference>
<dbReference type="InterPro" id="IPR002401">
    <property type="entry name" value="Cyt_P450_E_grp-I"/>
</dbReference>
<proteinExistence type="inferred from homology"/>
<evidence type="ECO:0000256" key="3">
    <source>
        <dbReference type="ARBA" id="ARBA00022723"/>
    </source>
</evidence>
<evidence type="ECO:0008006" key="12">
    <source>
        <dbReference type="Google" id="ProtNLM"/>
    </source>
</evidence>
<evidence type="ECO:0000256" key="9">
    <source>
        <dbReference type="SAM" id="MobiDB-lite"/>
    </source>
</evidence>
<dbReference type="PROSITE" id="PS00086">
    <property type="entry name" value="CYTOCHROME_P450"/>
    <property type="match status" value="1"/>
</dbReference>
<reference evidence="10 11" key="1">
    <citation type="submission" date="2024-02" db="EMBL/GenBank/DDBJ databases">
        <authorList>
            <person name="Vignale AGUSTIN F."/>
            <person name="Sosa J E."/>
            <person name="Modenutti C."/>
        </authorList>
    </citation>
    <scope>NUCLEOTIDE SEQUENCE [LARGE SCALE GENOMIC DNA]</scope>
</reference>
<comment type="cofactor">
    <cofactor evidence="7">
        <name>heme</name>
        <dbReference type="ChEBI" id="CHEBI:30413"/>
    </cofactor>
</comment>
<dbReference type="GO" id="GO:0046872">
    <property type="term" value="F:metal ion binding"/>
    <property type="evidence" value="ECO:0007669"/>
    <property type="project" value="UniProtKB-KW"/>
</dbReference>
<keyword evidence="3 7" id="KW-0479">Metal-binding</keyword>
<dbReference type="PRINTS" id="PR00385">
    <property type="entry name" value="P450"/>
</dbReference>
<keyword evidence="11" id="KW-1185">Reference proteome</keyword>
<feature type="region of interest" description="Disordered" evidence="9">
    <location>
        <begin position="116"/>
        <end position="144"/>
    </location>
</feature>
<dbReference type="PRINTS" id="PR00463">
    <property type="entry name" value="EP450I"/>
</dbReference>
<dbReference type="PANTHER" id="PTHR24286:SF88">
    <property type="entry name" value="BETA-AMYRIN 28-OXIDASE-LIKE"/>
    <property type="match status" value="1"/>
</dbReference>
<evidence type="ECO:0000313" key="10">
    <source>
        <dbReference type="EMBL" id="CAK9148408.1"/>
    </source>
</evidence>
<evidence type="ECO:0000313" key="11">
    <source>
        <dbReference type="Proteomes" id="UP001642360"/>
    </source>
</evidence>
<evidence type="ECO:0000256" key="8">
    <source>
        <dbReference type="RuleBase" id="RU000461"/>
    </source>
</evidence>
<keyword evidence="4" id="KW-0472">Membrane</keyword>
<evidence type="ECO:0000256" key="7">
    <source>
        <dbReference type="PIRSR" id="PIRSR602401-1"/>
    </source>
</evidence>
<dbReference type="InterPro" id="IPR036396">
    <property type="entry name" value="Cyt_P450_sf"/>
</dbReference>
<sequence length="456" mass="51294">MEVLVLSLSLALVFLPLVLTIFAFRRRPEADIKLPPGSFGLPILGETLEFLFGKPENFVGERMKKYSPDIFKTNILGEKTAVICGPNGHKFLFANEQKLFTAFRPHPMQRLFRSYQTKPSAQPAPAPAPTPAPNPPTSDETKVIRQPGFLKPEALMRFLGKMDSMTQEQLEIHWEGKDEVLAFPLSKIITLTLSCRFFLGIDNPERIARLVEHFDNVTLGMHSIILNFPGTTYYRAQKAADAIRKELIAVIKEKKAAMGKGTPMQDVMSHMIVVTDPTGRFMPEAEIADKMMGLVVAGYSTVATTITFLMKYVGERPHIYNKIRAEQMEIAASKKPGELLEDVLTDFTYAGYTIPKGWKVYWTVSSTSTNPDYFKDPEKFDPSRYEAGGPPPYTYVPFGGGPRLCPGKEYARLAILTFVHNVVKKYKWEVLIPNEKVIGDMMPTPEKGLPVRLHHH</sequence>
<evidence type="ECO:0000256" key="2">
    <source>
        <dbReference type="ARBA" id="ARBA00022692"/>
    </source>
</evidence>
<comment type="similarity">
    <text evidence="8">Belongs to the cytochrome P450 family.</text>
</comment>
<evidence type="ECO:0000256" key="6">
    <source>
        <dbReference type="ARBA" id="ARBA00023004"/>
    </source>
</evidence>
<evidence type="ECO:0000256" key="5">
    <source>
        <dbReference type="ARBA" id="ARBA00023002"/>
    </source>
</evidence>
<dbReference type="EMBL" id="CAUOFW020001745">
    <property type="protein sequence ID" value="CAK9148408.1"/>
    <property type="molecule type" value="Genomic_DNA"/>
</dbReference>